<comment type="similarity">
    <text evidence="3">Belongs to the CTU2/NCS2 family.</text>
</comment>
<protein>
    <recommendedName>
        <fullName evidence="3">Cytoplasmic tRNA 2-thiolation protein 2</fullName>
    </recommendedName>
</protein>
<reference evidence="8" key="1">
    <citation type="submission" date="2025-08" db="UniProtKB">
        <authorList>
            <consortium name="RefSeq"/>
        </authorList>
    </citation>
    <scope>IDENTIFICATION</scope>
    <source>
        <tissue evidence="8">Whole sample</tissue>
    </source>
</reference>
<comment type="function">
    <text evidence="3">Plays a central role in 2-thiolation of mcm(5)S(2)U at tRNA wobble positions of tRNA(Lys), tRNA(Glu) and tRNA(Gln). May act by forming a heterodimer with NCS6/CTU1 that ligates sulfur from thiocarboxylated URM1 onto the uridine of tRNAs at wobble position.</text>
</comment>
<dbReference type="CDD" id="cd12887">
    <property type="entry name" value="SPRY_NHR_like"/>
    <property type="match status" value="1"/>
</dbReference>
<dbReference type="GO" id="GO:0016779">
    <property type="term" value="F:nucleotidyltransferase activity"/>
    <property type="evidence" value="ECO:0007669"/>
    <property type="project" value="UniProtKB-UniRule"/>
</dbReference>
<dbReference type="GO" id="GO:0002143">
    <property type="term" value="P:tRNA wobble position uridine thiolation"/>
    <property type="evidence" value="ECO:0007669"/>
    <property type="project" value="TreeGrafter"/>
</dbReference>
<organism evidence="7 8">
    <name type="scientific">Crassostrea virginica</name>
    <name type="common">Eastern oyster</name>
    <dbReference type="NCBI Taxonomy" id="6565"/>
    <lineage>
        <taxon>Eukaryota</taxon>
        <taxon>Metazoa</taxon>
        <taxon>Spiralia</taxon>
        <taxon>Lophotrochozoa</taxon>
        <taxon>Mollusca</taxon>
        <taxon>Bivalvia</taxon>
        <taxon>Autobranchia</taxon>
        <taxon>Pteriomorphia</taxon>
        <taxon>Ostreida</taxon>
        <taxon>Ostreoidea</taxon>
        <taxon>Ostreidae</taxon>
        <taxon>Crassostrea</taxon>
    </lineage>
</organism>
<dbReference type="Gene3D" id="2.60.120.920">
    <property type="match status" value="1"/>
</dbReference>
<sequence>MTRFHPYHGQNIRLLHDNMVAYRETSFAHALTFSEKPLRPGEIFLVEIEKNERGWSGHMRIGLTQFNPADHFELPQYALPDLHNMGKSWIFAVTKSHNKVMLNEEGDTENGDEPYQSVIGDTDIVQTPQGSFNRSLLLPLGKLLPSNKSGSNSYHMPKKNVLPTDVGSRIGIMYKVNGDTAEMRFIINGEDQGPCARYIPYQGGNLHAVVDVYGTTKQVRIIQLYGVSTLQNACRDKILQLTSEEDLNKLPLPKKLKQFLRYEFVQEGEDISPVRKEKIVEERTCMKCEKTAVLVTRVNDAFCRECFMVYVTHKFRAAIGKSKLIRDGESVLVGVSGGQASSCLLHLIQEGLSGRAHKKLRFKPGLVFIDEGATVGMSAEERLASCTQVLEVMEKTGFPCYLKALEQAMELDREGDTTRTQSSDCESDQQGRAPNTPSHPAHNLTKFHQYDKAEEQLKTLLNSLKSVTAKEDLIKSLRQKILLDLAHKEGYSKVMLGDCSTRLAVRLLTDISEGRGAHVAMDTAFADTRCSDITIVRPIRDFSSKEVAMYNILNNVPSVFIPTITTKAPDSVSIEHLTEKFVTGLQAEYPSTTSNIMRTGEKLHTEKKNASEKQCAICQGPLDTDVPLSSALSAVQFSQTVSRCSSVTLSLYSTDSEGCGGGDKSCQSKEEKQSECCGRGDGSCQSKGSKLTQDEVMATLCYACRLLIKDLDDVNKLPRHILNDISQRQRRVRMKTEIEEFLLNSAETT</sequence>
<dbReference type="Pfam" id="PF07177">
    <property type="entry name" value="Neuralized"/>
    <property type="match status" value="1"/>
</dbReference>
<dbReference type="GO" id="GO:0035556">
    <property type="term" value="P:intracellular signal transduction"/>
    <property type="evidence" value="ECO:0007669"/>
    <property type="project" value="InterPro"/>
</dbReference>
<dbReference type="InterPro" id="IPR036036">
    <property type="entry name" value="SOCS_box-like_dom_sf"/>
</dbReference>
<dbReference type="Gene3D" id="3.40.50.620">
    <property type="entry name" value="HUPs"/>
    <property type="match status" value="1"/>
</dbReference>
<name>A0A8B8EHI5_CRAVI</name>
<comment type="subcellular location">
    <subcellularLocation>
        <location evidence="3">Cytoplasm</location>
    </subcellularLocation>
</comment>
<dbReference type="HAMAP" id="MF_03054">
    <property type="entry name" value="CTU2"/>
    <property type="match status" value="1"/>
</dbReference>
<dbReference type="Proteomes" id="UP000694844">
    <property type="component" value="Chromosome 5"/>
</dbReference>
<evidence type="ECO:0000313" key="7">
    <source>
        <dbReference type="Proteomes" id="UP000694844"/>
    </source>
</evidence>
<comment type="pathway">
    <text evidence="3">tRNA modification; 5-methoxycarbonylmethyl-2-thiouridine-tRNA biosynthesis.</text>
</comment>
<evidence type="ECO:0000256" key="1">
    <source>
        <dbReference type="ARBA" id="ARBA00022490"/>
    </source>
</evidence>
<dbReference type="Pfam" id="PF07525">
    <property type="entry name" value="SOCS_box"/>
    <property type="match status" value="1"/>
</dbReference>
<keyword evidence="1 3" id="KW-0963">Cytoplasm</keyword>
<evidence type="ECO:0000259" key="5">
    <source>
        <dbReference type="PROSITE" id="PS50225"/>
    </source>
</evidence>
<dbReference type="AlphaFoldDB" id="A0A8B8EHI5"/>
<feature type="domain" description="NHR" evidence="6">
    <location>
        <begin position="1"/>
        <end position="224"/>
    </location>
</feature>
<proteinExistence type="inferred from homology"/>
<evidence type="ECO:0000259" key="6">
    <source>
        <dbReference type="PROSITE" id="PS51065"/>
    </source>
</evidence>
<dbReference type="PROSITE" id="PS51065">
    <property type="entry name" value="NHR"/>
    <property type="match status" value="1"/>
</dbReference>
<evidence type="ECO:0000256" key="4">
    <source>
        <dbReference type="SAM" id="MobiDB-lite"/>
    </source>
</evidence>
<dbReference type="PANTHER" id="PTHR20882:SF14">
    <property type="entry name" value="CYTOPLASMIC TRNA 2-THIOLATION PROTEIN 2"/>
    <property type="match status" value="1"/>
</dbReference>
<dbReference type="GO" id="GO:0016783">
    <property type="term" value="F:sulfurtransferase activity"/>
    <property type="evidence" value="ECO:0007669"/>
    <property type="project" value="TreeGrafter"/>
</dbReference>
<feature type="compositionally biased region" description="Polar residues" evidence="4">
    <location>
        <begin position="418"/>
        <end position="438"/>
    </location>
</feature>
<dbReference type="GO" id="GO:0000049">
    <property type="term" value="F:tRNA binding"/>
    <property type="evidence" value="ECO:0007669"/>
    <property type="project" value="InterPro"/>
</dbReference>
<dbReference type="UniPathway" id="UPA00988"/>
<keyword evidence="7" id="KW-1185">Reference proteome</keyword>
<evidence type="ECO:0000313" key="8">
    <source>
        <dbReference type="RefSeq" id="XP_022340102.1"/>
    </source>
</evidence>
<feature type="region of interest" description="Disordered" evidence="4">
    <location>
        <begin position="412"/>
        <end position="443"/>
    </location>
</feature>
<dbReference type="InterPro" id="IPR019407">
    <property type="entry name" value="CTU2"/>
</dbReference>
<dbReference type="FunFam" id="2.60.120.920:FF:000074">
    <property type="entry name" value="Neuralized protein 2"/>
    <property type="match status" value="1"/>
</dbReference>
<dbReference type="GO" id="GO:0005829">
    <property type="term" value="C:cytosol"/>
    <property type="evidence" value="ECO:0007669"/>
    <property type="project" value="TreeGrafter"/>
</dbReference>
<dbReference type="InterPro" id="IPR014729">
    <property type="entry name" value="Rossmann-like_a/b/a_fold"/>
</dbReference>
<dbReference type="GO" id="GO:0032447">
    <property type="term" value="P:protein urmylation"/>
    <property type="evidence" value="ECO:0007669"/>
    <property type="project" value="UniProtKB-UniRule"/>
</dbReference>
<dbReference type="SUPFAM" id="SSF158235">
    <property type="entry name" value="SOCS box-like"/>
    <property type="match status" value="1"/>
</dbReference>
<feature type="domain" description="SOCS box" evidence="5">
    <location>
        <begin position="229"/>
        <end position="266"/>
    </location>
</feature>
<dbReference type="PROSITE" id="PS50225">
    <property type="entry name" value="SOCS"/>
    <property type="match status" value="1"/>
</dbReference>
<keyword evidence="2 3" id="KW-0819">tRNA processing</keyword>
<dbReference type="RefSeq" id="XP_022340102.1">
    <property type="nucleotide sequence ID" value="XM_022484394.1"/>
</dbReference>
<dbReference type="InterPro" id="IPR006573">
    <property type="entry name" value="NHR_dom"/>
</dbReference>
<dbReference type="OrthoDB" id="25129at2759"/>
<dbReference type="Gene3D" id="1.10.750.20">
    <property type="entry name" value="SOCS box"/>
    <property type="match status" value="1"/>
</dbReference>
<dbReference type="SMART" id="SM00588">
    <property type="entry name" value="NEUZ"/>
    <property type="match status" value="1"/>
</dbReference>
<evidence type="ECO:0000256" key="3">
    <source>
        <dbReference type="HAMAP-Rule" id="MF_03054"/>
    </source>
</evidence>
<dbReference type="InterPro" id="IPR001496">
    <property type="entry name" value="SOCS_box"/>
</dbReference>
<dbReference type="InterPro" id="IPR043136">
    <property type="entry name" value="B30.2/SPRY_sf"/>
</dbReference>
<accession>A0A8B8EHI5</accession>
<dbReference type="SUPFAM" id="SSF52402">
    <property type="entry name" value="Adenine nucleotide alpha hydrolases-like"/>
    <property type="match status" value="1"/>
</dbReference>
<dbReference type="CDD" id="cd03717">
    <property type="entry name" value="SOCS_SOCS_like"/>
    <property type="match status" value="1"/>
</dbReference>
<evidence type="ECO:0000256" key="2">
    <source>
        <dbReference type="ARBA" id="ARBA00022694"/>
    </source>
</evidence>
<dbReference type="Pfam" id="PF10288">
    <property type="entry name" value="CTU2"/>
    <property type="match status" value="1"/>
</dbReference>
<dbReference type="PANTHER" id="PTHR20882">
    <property type="entry name" value="CYTOPLASMIC TRNA 2-THIOLATION PROTEIN 2"/>
    <property type="match status" value="1"/>
</dbReference>
<gene>
    <name evidence="8" type="primary">LOC111134884</name>
</gene>
<dbReference type="GeneID" id="111134884"/>
<dbReference type="SMART" id="SM00969">
    <property type="entry name" value="SOCS_box"/>
    <property type="match status" value="1"/>
</dbReference>